<sequence>MASQVFANRPMSSFEFELVEGDSDQHRSVVASPNQVSPWIDPTTIKLRHRIGRGSFGDVWLATHHQTTEEYEQYHEVAVKVLHPIKDYNAQDVLNMLNDLFSKCRGLKGVCWLHGVTTISGKICIVMKFYEGSIGDKMTRLKRGKLLLRDVLRYGIDLAEGIMQLHSKEILVLNLKPFNFLLDENDQAVLGDIGISCVLLGTPLPRSDMTRRLGTPNYMAPEQWLPEVRGPISFETDSWGFGCSIVEMLTGMQPWRGKSVDEIYTLVVEEQEKPYVPGGLPPAVENVIIGCFEYDFRSRPLMEDILHAFKR</sequence>
<evidence type="ECO:0000313" key="4">
    <source>
        <dbReference type="Proteomes" id="UP001642360"/>
    </source>
</evidence>
<reference evidence="3 4" key="1">
    <citation type="submission" date="2024-02" db="EMBL/GenBank/DDBJ databases">
        <authorList>
            <person name="Vignale AGUSTIN F."/>
            <person name="Sosa J E."/>
            <person name="Modenutti C."/>
        </authorList>
    </citation>
    <scope>NUCLEOTIDE SEQUENCE [LARGE SCALE GENOMIC DNA]</scope>
</reference>
<gene>
    <name evidence="3" type="ORF">ILEXP_LOCUS39868</name>
</gene>
<comment type="caution">
    <text evidence="3">The sequence shown here is derived from an EMBL/GenBank/DDBJ whole genome shotgun (WGS) entry which is preliminary data.</text>
</comment>
<proteinExistence type="predicted"/>
<dbReference type="InterPro" id="IPR011009">
    <property type="entry name" value="Kinase-like_dom_sf"/>
</dbReference>
<dbReference type="InterPro" id="IPR001245">
    <property type="entry name" value="Ser-Thr/Tyr_kinase_cat_dom"/>
</dbReference>
<protein>
    <recommendedName>
        <fullName evidence="2">Protein kinase domain-containing protein</fullName>
    </recommendedName>
</protein>
<dbReference type="Gene3D" id="3.30.200.20">
    <property type="entry name" value="Phosphorylase Kinase, domain 1"/>
    <property type="match status" value="1"/>
</dbReference>
<evidence type="ECO:0000313" key="3">
    <source>
        <dbReference type="EMBL" id="CAK9170386.1"/>
    </source>
</evidence>
<dbReference type="Pfam" id="PF07714">
    <property type="entry name" value="PK_Tyr_Ser-Thr"/>
    <property type="match status" value="1"/>
</dbReference>
<dbReference type="PANTHER" id="PTHR47209">
    <property type="entry name" value="OS06G0639500 PROTEIN"/>
    <property type="match status" value="1"/>
</dbReference>
<organism evidence="3 4">
    <name type="scientific">Ilex paraguariensis</name>
    <name type="common">yerba mate</name>
    <dbReference type="NCBI Taxonomy" id="185542"/>
    <lineage>
        <taxon>Eukaryota</taxon>
        <taxon>Viridiplantae</taxon>
        <taxon>Streptophyta</taxon>
        <taxon>Embryophyta</taxon>
        <taxon>Tracheophyta</taxon>
        <taxon>Spermatophyta</taxon>
        <taxon>Magnoliopsida</taxon>
        <taxon>eudicotyledons</taxon>
        <taxon>Gunneridae</taxon>
        <taxon>Pentapetalae</taxon>
        <taxon>asterids</taxon>
        <taxon>campanulids</taxon>
        <taxon>Aquifoliales</taxon>
        <taxon>Aquifoliaceae</taxon>
        <taxon>Ilex</taxon>
    </lineage>
</organism>
<dbReference type="InterPro" id="IPR000719">
    <property type="entry name" value="Prot_kinase_dom"/>
</dbReference>
<keyword evidence="4" id="KW-1185">Reference proteome</keyword>
<dbReference type="GO" id="GO:0005524">
    <property type="term" value="F:ATP binding"/>
    <property type="evidence" value="ECO:0007669"/>
    <property type="project" value="UniProtKB-UniRule"/>
</dbReference>
<dbReference type="PROSITE" id="PS00107">
    <property type="entry name" value="PROTEIN_KINASE_ATP"/>
    <property type="match status" value="1"/>
</dbReference>
<keyword evidence="1" id="KW-0547">Nucleotide-binding</keyword>
<dbReference type="CDD" id="cd14014">
    <property type="entry name" value="STKc_PknB_like"/>
    <property type="match status" value="1"/>
</dbReference>
<dbReference type="PROSITE" id="PS50011">
    <property type="entry name" value="PROTEIN_KINASE_DOM"/>
    <property type="match status" value="1"/>
</dbReference>
<dbReference type="SUPFAM" id="SSF56112">
    <property type="entry name" value="Protein kinase-like (PK-like)"/>
    <property type="match status" value="1"/>
</dbReference>
<dbReference type="AlphaFoldDB" id="A0ABC8TRD8"/>
<keyword evidence="1" id="KW-0067">ATP-binding</keyword>
<name>A0ABC8TRD8_9AQUA</name>
<evidence type="ECO:0000256" key="1">
    <source>
        <dbReference type="PROSITE-ProRule" id="PRU10141"/>
    </source>
</evidence>
<dbReference type="InterPro" id="IPR053293">
    <property type="entry name" value="OCM_Kinase"/>
</dbReference>
<feature type="binding site" evidence="1">
    <location>
        <position position="80"/>
    </location>
    <ligand>
        <name>ATP</name>
        <dbReference type="ChEBI" id="CHEBI:30616"/>
    </ligand>
</feature>
<dbReference type="Proteomes" id="UP001642360">
    <property type="component" value="Unassembled WGS sequence"/>
</dbReference>
<dbReference type="Gene3D" id="1.10.510.10">
    <property type="entry name" value="Transferase(Phosphotransferase) domain 1"/>
    <property type="match status" value="1"/>
</dbReference>
<evidence type="ECO:0000259" key="2">
    <source>
        <dbReference type="PROSITE" id="PS50011"/>
    </source>
</evidence>
<dbReference type="InterPro" id="IPR017441">
    <property type="entry name" value="Protein_kinase_ATP_BS"/>
</dbReference>
<accession>A0ABC8TRD8</accession>
<feature type="domain" description="Protein kinase" evidence="2">
    <location>
        <begin position="45"/>
        <end position="310"/>
    </location>
</feature>
<dbReference type="EMBL" id="CAUOFW020005491">
    <property type="protein sequence ID" value="CAK9170386.1"/>
    <property type="molecule type" value="Genomic_DNA"/>
</dbReference>
<dbReference type="PANTHER" id="PTHR47209:SF1">
    <property type="entry name" value="OS06G0639500 PROTEIN"/>
    <property type="match status" value="1"/>
</dbReference>